<dbReference type="Proteomes" id="UP001153387">
    <property type="component" value="Unassembled WGS sequence"/>
</dbReference>
<dbReference type="Gene3D" id="3.40.50.620">
    <property type="entry name" value="HUPs"/>
    <property type="match status" value="1"/>
</dbReference>
<evidence type="ECO:0000259" key="2">
    <source>
        <dbReference type="Pfam" id="PF02698"/>
    </source>
</evidence>
<protein>
    <submittedName>
        <fullName evidence="3">YdcF family protein</fullName>
    </submittedName>
</protein>
<evidence type="ECO:0000313" key="3">
    <source>
        <dbReference type="EMBL" id="MDG0789573.1"/>
    </source>
</evidence>
<dbReference type="CDD" id="cd06259">
    <property type="entry name" value="YdcF-like"/>
    <property type="match status" value="1"/>
</dbReference>
<organism evidence="3 4">
    <name type="scientific">Cohnella ginsengisoli</name>
    <dbReference type="NCBI Taxonomy" id="425004"/>
    <lineage>
        <taxon>Bacteria</taxon>
        <taxon>Bacillati</taxon>
        <taxon>Bacillota</taxon>
        <taxon>Bacilli</taxon>
        <taxon>Bacillales</taxon>
        <taxon>Paenibacillaceae</taxon>
        <taxon>Cohnella</taxon>
    </lineage>
</organism>
<feature type="transmembrane region" description="Helical" evidence="1">
    <location>
        <begin position="25"/>
        <end position="48"/>
    </location>
</feature>
<name>A0A9X4QKD7_9BACL</name>
<keyword evidence="1" id="KW-0472">Membrane</keyword>
<keyword evidence="1" id="KW-0812">Transmembrane</keyword>
<feature type="domain" description="DUF218" evidence="2">
    <location>
        <begin position="64"/>
        <end position="186"/>
    </location>
</feature>
<dbReference type="InterPro" id="IPR051599">
    <property type="entry name" value="Cell_Envelope_Assoc"/>
</dbReference>
<dbReference type="PANTHER" id="PTHR30336">
    <property type="entry name" value="INNER MEMBRANE PROTEIN, PROBABLE PERMEASE"/>
    <property type="match status" value="1"/>
</dbReference>
<dbReference type="Pfam" id="PF02698">
    <property type="entry name" value="DUF218"/>
    <property type="match status" value="1"/>
</dbReference>
<accession>A0A9X4QKD7</accession>
<evidence type="ECO:0000256" key="1">
    <source>
        <dbReference type="SAM" id="Phobius"/>
    </source>
</evidence>
<gene>
    <name evidence="3" type="ORF">OMP38_00900</name>
</gene>
<dbReference type="InterPro" id="IPR014729">
    <property type="entry name" value="Rossmann-like_a/b/a_fold"/>
</dbReference>
<dbReference type="InterPro" id="IPR003848">
    <property type="entry name" value="DUF218"/>
</dbReference>
<comment type="caution">
    <text evidence="3">The sequence shown here is derived from an EMBL/GenBank/DDBJ whole genome shotgun (WGS) entry which is preliminary data.</text>
</comment>
<sequence length="218" mass="24063">MSGAANRERSAAGSVVRLRRKRLRAAAYVVSAGMLALFLWCGSLFVVIGRFEGEPAKGLPATSDVGIVLGASLWDNKPSPGLQERLDQAMTLYRADVFSRFIVTGGLDAGGAVLTEAEGMRDYLLQRGVPASAILIEPKATSTYENLKFSKAIMEAHGWRTAVIVTHQYHGSRSLDIAEALDYERPQVSVTDSKVMNMAYHRTREVLAYTKWLLQKWR</sequence>
<dbReference type="RefSeq" id="WP_277563502.1">
    <property type="nucleotide sequence ID" value="NZ_JAPDHZ010000002.1"/>
</dbReference>
<evidence type="ECO:0000313" key="4">
    <source>
        <dbReference type="Proteomes" id="UP001153387"/>
    </source>
</evidence>
<reference evidence="3 4" key="1">
    <citation type="submission" date="2022-10" db="EMBL/GenBank/DDBJ databases">
        <title>Comparative genomic analysis of Cohnella hashimotonis sp. nov., isolated from the International Space Station.</title>
        <authorList>
            <person name="Simpson A."/>
            <person name="Venkateswaran K."/>
        </authorList>
    </citation>
    <scope>NUCLEOTIDE SEQUENCE [LARGE SCALE GENOMIC DNA]</scope>
    <source>
        <strain evidence="3 4">DSM 18997</strain>
    </source>
</reference>
<dbReference type="EMBL" id="JAPDHZ010000002">
    <property type="protein sequence ID" value="MDG0789573.1"/>
    <property type="molecule type" value="Genomic_DNA"/>
</dbReference>
<dbReference type="GO" id="GO:0005886">
    <property type="term" value="C:plasma membrane"/>
    <property type="evidence" value="ECO:0007669"/>
    <property type="project" value="TreeGrafter"/>
</dbReference>
<dbReference type="PANTHER" id="PTHR30336:SF20">
    <property type="entry name" value="DUF218 DOMAIN-CONTAINING PROTEIN"/>
    <property type="match status" value="1"/>
</dbReference>
<keyword evidence="4" id="KW-1185">Reference proteome</keyword>
<proteinExistence type="predicted"/>
<keyword evidence="1" id="KW-1133">Transmembrane helix</keyword>
<dbReference type="AlphaFoldDB" id="A0A9X4QKD7"/>